<evidence type="ECO:0000313" key="2">
    <source>
        <dbReference type="Proteomes" id="UP000182987"/>
    </source>
</evidence>
<dbReference type="Proteomes" id="UP000182987">
    <property type="component" value="Chromosome"/>
</dbReference>
<dbReference type="KEGG" id="lrz:BJI69_09760"/>
<keyword evidence="2" id="KW-1185">Reference proteome</keyword>
<dbReference type="EMBL" id="CP017480">
    <property type="protein sequence ID" value="APG04153.1"/>
    <property type="molecule type" value="Genomic_DNA"/>
</dbReference>
<organism evidence="1 2">
    <name type="scientific">Luteibacter rhizovicinus DSM 16549</name>
    <dbReference type="NCBI Taxonomy" id="1440763"/>
    <lineage>
        <taxon>Bacteria</taxon>
        <taxon>Pseudomonadati</taxon>
        <taxon>Pseudomonadota</taxon>
        <taxon>Gammaproteobacteria</taxon>
        <taxon>Lysobacterales</taxon>
        <taxon>Rhodanobacteraceae</taxon>
        <taxon>Luteibacter</taxon>
    </lineage>
</organism>
<dbReference type="STRING" id="1440763.BJI69_09760"/>
<gene>
    <name evidence="1" type="ORF">BJI69_09760</name>
</gene>
<sequence length="218" mass="23569">MLYDAPHRGSPSPIMSDATTILVDTDLERDDAAAAATGLYLRLAGDGTISPVYEVESEPRFRVLDERLTQDTGVYAIGLHASSHRWRDDEKGGAHLVEGGPENGIFCRYDGSFTIRCPECRQPLAPGDEGSEALEEALAVWCDAPNSAYVACPGCAAWTPLTLWRSPAHDFAVGHFAITLYGTHLRSLTDGQNDHAATLLRHRLGDVAGDFAVVYARA</sequence>
<evidence type="ECO:0000313" key="1">
    <source>
        <dbReference type="EMBL" id="APG04153.1"/>
    </source>
</evidence>
<dbReference type="AlphaFoldDB" id="A0A0G9HB21"/>
<dbReference type="PATRIC" id="fig|1440763.5.peg.2276"/>
<reference evidence="2" key="1">
    <citation type="submission" date="2016-09" db="EMBL/GenBank/DDBJ databases">
        <authorList>
            <person name="Lysoe E."/>
        </authorList>
    </citation>
    <scope>NUCLEOTIDE SEQUENCE [LARGE SCALE GENOMIC DNA]</scope>
    <source>
        <strain evidence="2">LJ96T</strain>
    </source>
</reference>
<proteinExistence type="predicted"/>
<protein>
    <submittedName>
        <fullName evidence="1">Uncharacterized protein</fullName>
    </submittedName>
</protein>
<accession>A0A0G9HB21</accession>
<name>A0A0G9HB21_9GAMM</name>